<dbReference type="PANTHER" id="PTHR20531">
    <property type="entry name" value="N-ALPHA-ACETYLTRANSFERASE 40"/>
    <property type="match status" value="1"/>
</dbReference>
<proteinExistence type="inferred from homology"/>
<dbReference type="AlphaFoldDB" id="A0A6J2Y6R5"/>
<accession>A0A6J2Y6R5</accession>
<keyword evidence="7" id="KW-0808">Transferase</keyword>
<evidence type="ECO:0000256" key="8">
    <source>
        <dbReference type="ARBA" id="ARBA00023242"/>
    </source>
</evidence>
<dbReference type="RefSeq" id="XP_030759538.1">
    <property type="nucleotide sequence ID" value="XM_030903678.1"/>
</dbReference>
<dbReference type="CDD" id="cd04301">
    <property type="entry name" value="NAT_SF"/>
    <property type="match status" value="1"/>
</dbReference>
<dbReference type="GO" id="GO:0043998">
    <property type="term" value="F:histone H2A acetyltransferase activity"/>
    <property type="evidence" value="ECO:0007669"/>
    <property type="project" value="InterPro"/>
</dbReference>
<keyword evidence="8" id="KW-0539">Nucleus</keyword>
<dbReference type="OrthoDB" id="424551at2759"/>
<comment type="catalytic activity">
    <reaction evidence="11">
        <text>N-terminal L-seryl-[histone H4] + acetyl-CoA = N-terminal N(alpha)-acetyl-L-seryl-[histone H4] + CoA + H(+)</text>
        <dbReference type="Rhea" id="RHEA:50596"/>
        <dbReference type="Rhea" id="RHEA-COMP:12740"/>
        <dbReference type="Rhea" id="RHEA-COMP:12743"/>
        <dbReference type="ChEBI" id="CHEBI:15378"/>
        <dbReference type="ChEBI" id="CHEBI:57287"/>
        <dbReference type="ChEBI" id="CHEBI:57288"/>
        <dbReference type="ChEBI" id="CHEBI:64738"/>
        <dbReference type="ChEBI" id="CHEBI:83690"/>
        <dbReference type="EC" id="2.3.1.257"/>
    </reaction>
</comment>
<organism evidence="14 15">
    <name type="scientific">Sitophilus oryzae</name>
    <name type="common">Rice weevil</name>
    <name type="synonym">Curculio oryzae</name>
    <dbReference type="NCBI Taxonomy" id="7048"/>
    <lineage>
        <taxon>Eukaryota</taxon>
        <taxon>Metazoa</taxon>
        <taxon>Ecdysozoa</taxon>
        <taxon>Arthropoda</taxon>
        <taxon>Hexapoda</taxon>
        <taxon>Insecta</taxon>
        <taxon>Pterygota</taxon>
        <taxon>Neoptera</taxon>
        <taxon>Endopterygota</taxon>
        <taxon>Coleoptera</taxon>
        <taxon>Polyphaga</taxon>
        <taxon>Cucujiformia</taxon>
        <taxon>Curculionidae</taxon>
        <taxon>Dryophthorinae</taxon>
        <taxon>Sitophilus</taxon>
    </lineage>
</organism>
<evidence type="ECO:0000259" key="13">
    <source>
        <dbReference type="PROSITE" id="PS51186"/>
    </source>
</evidence>
<evidence type="ECO:0000256" key="1">
    <source>
        <dbReference type="ARBA" id="ARBA00004123"/>
    </source>
</evidence>
<dbReference type="GO" id="GO:1990189">
    <property type="term" value="F:protein N-terminal-serine acetyltransferase activity"/>
    <property type="evidence" value="ECO:0007669"/>
    <property type="project" value="UniProtKB-EC"/>
</dbReference>
<dbReference type="EC" id="2.3.1.257" evidence="4"/>
<sequence length="251" mass="29128">MGRKTAASVAKGKEKRLQRKEEQQRLREAKALVEKANSIENPLQDFPVFQKYNKNGLTADIIYKKSSDLDETERTWVLNLTRRNMQLKYEACSWNWNDTKKSEELYDEAARFLIAKSTEDGSYLGFSHFRFDMEEGIEVLYCYELQLESIIQRKGLGKFLMQVLELMAFKNNMKKVVLTVLKHNPHSKFFRAVGYEVDDISPSDDEEETYPYEILSKVNKRLAQTLPAPVISKAHSHSHSNGHCCTGHHHH</sequence>
<dbReference type="GeneID" id="115884957"/>
<dbReference type="InterPro" id="IPR039949">
    <property type="entry name" value="NAA40"/>
</dbReference>
<keyword evidence="6" id="KW-0963">Cytoplasm</keyword>
<dbReference type="InterPro" id="IPR000182">
    <property type="entry name" value="GNAT_dom"/>
</dbReference>
<evidence type="ECO:0000256" key="11">
    <source>
        <dbReference type="ARBA" id="ARBA00049524"/>
    </source>
</evidence>
<dbReference type="SUPFAM" id="SSF55729">
    <property type="entry name" value="Acyl-CoA N-acyltransferases (Nat)"/>
    <property type="match status" value="1"/>
</dbReference>
<dbReference type="GO" id="GO:0005737">
    <property type="term" value="C:cytoplasm"/>
    <property type="evidence" value="ECO:0007669"/>
    <property type="project" value="UniProtKB-SubCell"/>
</dbReference>
<dbReference type="PANTHER" id="PTHR20531:SF1">
    <property type="entry name" value="N-ALPHA-ACETYLTRANSFERASE 40"/>
    <property type="match status" value="1"/>
</dbReference>
<evidence type="ECO:0000256" key="9">
    <source>
        <dbReference type="ARBA" id="ARBA00023315"/>
    </source>
</evidence>
<dbReference type="FunCoup" id="A0A6J2Y6R5">
    <property type="interactions" value="2092"/>
</dbReference>
<evidence type="ECO:0000313" key="15">
    <source>
        <dbReference type="RefSeq" id="XP_030759538.1"/>
    </source>
</evidence>
<reference evidence="15" key="1">
    <citation type="submission" date="2025-08" db="UniProtKB">
        <authorList>
            <consortium name="RefSeq"/>
        </authorList>
    </citation>
    <scope>IDENTIFICATION</scope>
    <source>
        <tissue evidence="15">Gonads</tissue>
    </source>
</reference>
<evidence type="ECO:0000256" key="3">
    <source>
        <dbReference type="ARBA" id="ARBA00008870"/>
    </source>
</evidence>
<evidence type="ECO:0000313" key="14">
    <source>
        <dbReference type="Proteomes" id="UP000504635"/>
    </source>
</evidence>
<evidence type="ECO:0000256" key="6">
    <source>
        <dbReference type="ARBA" id="ARBA00022490"/>
    </source>
</evidence>
<evidence type="ECO:0000256" key="7">
    <source>
        <dbReference type="ARBA" id="ARBA00022679"/>
    </source>
</evidence>
<keyword evidence="9" id="KW-0012">Acyltransferase</keyword>
<comment type="similarity">
    <text evidence="3">Belongs to the acetyltransferase family. NAA40 subfamily.</text>
</comment>
<feature type="region of interest" description="Disordered" evidence="12">
    <location>
        <begin position="1"/>
        <end position="23"/>
    </location>
</feature>
<evidence type="ECO:0000256" key="4">
    <source>
        <dbReference type="ARBA" id="ARBA00012950"/>
    </source>
</evidence>
<dbReference type="Pfam" id="PF00583">
    <property type="entry name" value="Acetyltransf_1"/>
    <property type="match status" value="1"/>
</dbReference>
<dbReference type="GO" id="GO:0005634">
    <property type="term" value="C:nucleus"/>
    <property type="evidence" value="ECO:0007669"/>
    <property type="project" value="UniProtKB-SubCell"/>
</dbReference>
<gene>
    <name evidence="15" type="primary">LOC115884957</name>
</gene>
<name>A0A6J2Y6R5_SITOR</name>
<dbReference type="Proteomes" id="UP000504635">
    <property type="component" value="Unplaced"/>
</dbReference>
<dbReference type="Gene3D" id="3.40.630.30">
    <property type="match status" value="1"/>
</dbReference>
<evidence type="ECO:0000256" key="5">
    <source>
        <dbReference type="ARBA" id="ARBA00015043"/>
    </source>
</evidence>
<evidence type="ECO:0000256" key="12">
    <source>
        <dbReference type="SAM" id="MobiDB-lite"/>
    </source>
</evidence>
<dbReference type="InParanoid" id="A0A6J2Y6R5"/>
<comment type="subcellular location">
    <subcellularLocation>
        <location evidence="2">Cytoplasm</location>
    </subcellularLocation>
    <subcellularLocation>
        <location evidence="1">Nucleus</location>
    </subcellularLocation>
</comment>
<evidence type="ECO:0000256" key="10">
    <source>
        <dbReference type="ARBA" id="ARBA00047821"/>
    </source>
</evidence>
<dbReference type="PROSITE" id="PS51186">
    <property type="entry name" value="GNAT"/>
    <property type="match status" value="1"/>
</dbReference>
<keyword evidence="14" id="KW-1185">Reference proteome</keyword>
<feature type="domain" description="N-acetyltransferase" evidence="13">
    <location>
        <begin position="73"/>
        <end position="227"/>
    </location>
</feature>
<comment type="catalytic activity">
    <reaction evidence="10">
        <text>N-terminal L-seryl-[histone H2A] + acetyl-CoA = N-terminal N(alpha)-acetyl-L-seryl-[histone H2A] + CoA + H(+)</text>
        <dbReference type="Rhea" id="RHEA:50600"/>
        <dbReference type="Rhea" id="RHEA-COMP:12742"/>
        <dbReference type="Rhea" id="RHEA-COMP:12744"/>
        <dbReference type="ChEBI" id="CHEBI:15378"/>
        <dbReference type="ChEBI" id="CHEBI:57287"/>
        <dbReference type="ChEBI" id="CHEBI:57288"/>
        <dbReference type="ChEBI" id="CHEBI:64738"/>
        <dbReference type="ChEBI" id="CHEBI:83690"/>
        <dbReference type="EC" id="2.3.1.257"/>
    </reaction>
</comment>
<dbReference type="GO" id="GO:0010485">
    <property type="term" value="F:histone H4 acetyltransferase activity"/>
    <property type="evidence" value="ECO:0007669"/>
    <property type="project" value="InterPro"/>
</dbReference>
<protein>
    <recommendedName>
        <fullName evidence="5">N-alpha-acetyltransferase 40</fullName>
        <ecNumber evidence="4">2.3.1.257</ecNumber>
    </recommendedName>
</protein>
<dbReference type="InterPro" id="IPR016181">
    <property type="entry name" value="Acyl_CoA_acyltransferase"/>
</dbReference>
<dbReference type="KEGG" id="soy:115884957"/>
<evidence type="ECO:0000256" key="2">
    <source>
        <dbReference type="ARBA" id="ARBA00004496"/>
    </source>
</evidence>